<keyword evidence="3" id="KW-1185">Reference proteome</keyword>
<feature type="signal peptide" evidence="1">
    <location>
        <begin position="1"/>
        <end position="18"/>
    </location>
</feature>
<accession>A0A385SN26</accession>
<dbReference type="InterPro" id="IPR011659">
    <property type="entry name" value="WD40"/>
</dbReference>
<evidence type="ECO:0000256" key="1">
    <source>
        <dbReference type="SAM" id="SignalP"/>
    </source>
</evidence>
<evidence type="ECO:0000313" key="2">
    <source>
        <dbReference type="EMBL" id="AYB31896.1"/>
    </source>
</evidence>
<protein>
    <recommendedName>
        <fullName evidence="4">Exo-alpha-sialidase</fullName>
    </recommendedName>
</protein>
<dbReference type="Proteomes" id="UP000266183">
    <property type="component" value="Chromosome"/>
</dbReference>
<name>A0A385SN26_9BACT</name>
<dbReference type="AlphaFoldDB" id="A0A385SN26"/>
<dbReference type="OrthoDB" id="9809364at2"/>
<reference evidence="3" key="1">
    <citation type="submission" date="2018-09" db="EMBL/GenBank/DDBJ databases">
        <title>Chryseolinea sp. KIS68-18 isolated from soil.</title>
        <authorList>
            <person name="Weon H.-Y."/>
            <person name="Kwon S.-W."/>
            <person name="Lee S.A."/>
        </authorList>
    </citation>
    <scope>NUCLEOTIDE SEQUENCE [LARGE SCALE GENOMIC DNA]</scope>
    <source>
        <strain evidence="3">KIS68-18</strain>
    </source>
</reference>
<dbReference type="SUPFAM" id="SSF82171">
    <property type="entry name" value="DPP6 N-terminal domain-like"/>
    <property type="match status" value="1"/>
</dbReference>
<feature type="chain" id="PRO_5017222301" description="Exo-alpha-sialidase" evidence="1">
    <location>
        <begin position="19"/>
        <end position="331"/>
    </location>
</feature>
<proteinExistence type="predicted"/>
<dbReference type="Gene3D" id="2.120.10.30">
    <property type="entry name" value="TolB, C-terminal domain"/>
    <property type="match status" value="1"/>
</dbReference>
<evidence type="ECO:0000313" key="3">
    <source>
        <dbReference type="Proteomes" id="UP000266183"/>
    </source>
</evidence>
<sequence length="331" mass="36417">MNLLFPWLYAICLSIASASIHPSLRMKDAAVATPVIMAESILSTEDDEFGGTLSPDGKLFFFCKRAPTTGRSNYIAICFVENKNGSWANVQVAPFSGQYRDFNPQFSADGSKLYFMSTRPVTTGVAKNDSDIWFVERKTNGWSEPVHLGEAVNSPYVEYACSFANTGDMYLSSGRNGRDVRMYVSRLTNGEYQAPEELSEVVNTVLPALDACIAPDESYLLFTSAGNDDMIVPKQGVIYPRSDLYICYKIQGTWSKPTILPEPLNSVADDGSPAVSRDGKTLFFTSKRNFASIPMAKKLNHQELEKQLHGTLNGLGNIYAVSTDGLKTKGQ</sequence>
<dbReference type="RefSeq" id="WP_119755157.1">
    <property type="nucleotide sequence ID" value="NZ_CP032382.1"/>
</dbReference>
<evidence type="ECO:0008006" key="4">
    <source>
        <dbReference type="Google" id="ProtNLM"/>
    </source>
</evidence>
<gene>
    <name evidence="2" type="ORF">D4L85_15575</name>
</gene>
<keyword evidence="1" id="KW-0732">Signal</keyword>
<organism evidence="2 3">
    <name type="scientific">Chryseolinea soli</name>
    <dbReference type="NCBI Taxonomy" id="2321403"/>
    <lineage>
        <taxon>Bacteria</taxon>
        <taxon>Pseudomonadati</taxon>
        <taxon>Bacteroidota</taxon>
        <taxon>Cytophagia</taxon>
        <taxon>Cytophagales</taxon>
        <taxon>Fulvivirgaceae</taxon>
        <taxon>Chryseolinea</taxon>
    </lineage>
</organism>
<dbReference type="KEGG" id="chk:D4L85_15575"/>
<dbReference type="Pfam" id="PF07676">
    <property type="entry name" value="PD40"/>
    <property type="match status" value="3"/>
</dbReference>
<dbReference type="EMBL" id="CP032382">
    <property type="protein sequence ID" value="AYB31896.1"/>
    <property type="molecule type" value="Genomic_DNA"/>
</dbReference>
<dbReference type="InterPro" id="IPR011042">
    <property type="entry name" value="6-blade_b-propeller_TolB-like"/>
</dbReference>